<feature type="transmembrane region" description="Helical" evidence="8">
    <location>
        <begin position="29"/>
        <end position="49"/>
    </location>
</feature>
<dbReference type="PROSITE" id="PS50850">
    <property type="entry name" value="MFS"/>
    <property type="match status" value="1"/>
</dbReference>
<evidence type="ECO:0000256" key="5">
    <source>
        <dbReference type="ARBA" id="ARBA00022989"/>
    </source>
</evidence>
<evidence type="ECO:0000313" key="10">
    <source>
        <dbReference type="EMBL" id="KAJ1921322.1"/>
    </source>
</evidence>
<evidence type="ECO:0000256" key="6">
    <source>
        <dbReference type="ARBA" id="ARBA00023136"/>
    </source>
</evidence>
<feature type="transmembrane region" description="Helical" evidence="8">
    <location>
        <begin position="366"/>
        <end position="387"/>
    </location>
</feature>
<dbReference type="GO" id="GO:0022857">
    <property type="term" value="F:transmembrane transporter activity"/>
    <property type="evidence" value="ECO:0007669"/>
    <property type="project" value="InterPro"/>
</dbReference>
<dbReference type="PRINTS" id="PR01035">
    <property type="entry name" value="TCRTETA"/>
</dbReference>
<feature type="region of interest" description="Disordered" evidence="7">
    <location>
        <begin position="272"/>
        <end position="308"/>
    </location>
</feature>
<comment type="similarity">
    <text evidence="2">Belongs to the major facilitator superfamily. Vesicular transporter family.</text>
</comment>
<dbReference type="InterPro" id="IPR011701">
    <property type="entry name" value="MFS"/>
</dbReference>
<evidence type="ECO:0000256" key="4">
    <source>
        <dbReference type="ARBA" id="ARBA00022692"/>
    </source>
</evidence>
<dbReference type="CDD" id="cd17325">
    <property type="entry name" value="MFS_MdtG_SLC18_like"/>
    <property type="match status" value="1"/>
</dbReference>
<feature type="region of interest" description="Disordered" evidence="7">
    <location>
        <begin position="229"/>
        <end position="258"/>
    </location>
</feature>
<keyword evidence="5 8" id="KW-1133">Transmembrane helix</keyword>
<evidence type="ECO:0000256" key="1">
    <source>
        <dbReference type="ARBA" id="ARBA00004141"/>
    </source>
</evidence>
<feature type="compositionally biased region" description="Basic and acidic residues" evidence="7">
    <location>
        <begin position="242"/>
        <end position="253"/>
    </location>
</feature>
<feature type="transmembrane region" description="Helical" evidence="8">
    <location>
        <begin position="100"/>
        <end position="121"/>
    </location>
</feature>
<dbReference type="EMBL" id="JANBPU010000005">
    <property type="protein sequence ID" value="KAJ1921322.1"/>
    <property type="molecule type" value="Genomic_DNA"/>
</dbReference>
<dbReference type="SUPFAM" id="SSF103473">
    <property type="entry name" value="MFS general substrate transporter"/>
    <property type="match status" value="1"/>
</dbReference>
<organism evidence="10 11">
    <name type="scientific">Mycoemilia scoparia</name>
    <dbReference type="NCBI Taxonomy" id="417184"/>
    <lineage>
        <taxon>Eukaryota</taxon>
        <taxon>Fungi</taxon>
        <taxon>Fungi incertae sedis</taxon>
        <taxon>Zoopagomycota</taxon>
        <taxon>Kickxellomycotina</taxon>
        <taxon>Kickxellomycetes</taxon>
        <taxon>Kickxellales</taxon>
        <taxon>Kickxellaceae</taxon>
        <taxon>Mycoemilia</taxon>
    </lineage>
</organism>
<dbReference type="OrthoDB" id="5086884at2759"/>
<dbReference type="AlphaFoldDB" id="A0A9W8A8G4"/>
<comment type="subcellular location">
    <subcellularLocation>
        <location evidence="1">Membrane</location>
        <topology evidence="1">Multi-pass membrane protein</topology>
    </subcellularLocation>
</comment>
<proteinExistence type="inferred from homology"/>
<protein>
    <recommendedName>
        <fullName evidence="9">Major facilitator superfamily (MFS) profile domain-containing protein</fullName>
    </recommendedName>
</protein>
<keyword evidence="3" id="KW-0813">Transport</keyword>
<gene>
    <name evidence="10" type="ORF">H4219_000638</name>
</gene>
<name>A0A9W8A8G4_9FUNG</name>
<comment type="caution">
    <text evidence="10">The sequence shown here is derived from an EMBL/GenBank/DDBJ whole genome shotgun (WGS) entry which is preliminary data.</text>
</comment>
<dbReference type="Proteomes" id="UP001150538">
    <property type="component" value="Unassembled WGS sequence"/>
</dbReference>
<evidence type="ECO:0000256" key="2">
    <source>
        <dbReference type="ARBA" id="ARBA00006829"/>
    </source>
</evidence>
<keyword evidence="6 8" id="KW-0472">Membrane</keyword>
<evidence type="ECO:0000313" key="11">
    <source>
        <dbReference type="Proteomes" id="UP001150538"/>
    </source>
</evidence>
<feature type="domain" description="Major facilitator superfamily (MFS) profile" evidence="9">
    <location>
        <begin position="30"/>
        <end position="525"/>
    </location>
</feature>
<reference evidence="10" key="1">
    <citation type="submission" date="2022-07" db="EMBL/GenBank/DDBJ databases">
        <title>Phylogenomic reconstructions and comparative analyses of Kickxellomycotina fungi.</title>
        <authorList>
            <person name="Reynolds N.K."/>
            <person name="Stajich J.E."/>
            <person name="Barry K."/>
            <person name="Grigoriev I.V."/>
            <person name="Crous P."/>
            <person name="Smith M.E."/>
        </authorList>
    </citation>
    <scope>NUCLEOTIDE SEQUENCE</scope>
    <source>
        <strain evidence="10">NBRC 100468</strain>
    </source>
</reference>
<feature type="transmembrane region" description="Helical" evidence="8">
    <location>
        <begin position="463"/>
        <end position="487"/>
    </location>
</feature>
<dbReference type="PANTHER" id="PTHR23506:SF23">
    <property type="entry name" value="GH10249P"/>
    <property type="match status" value="1"/>
</dbReference>
<evidence type="ECO:0000259" key="9">
    <source>
        <dbReference type="PROSITE" id="PS50850"/>
    </source>
</evidence>
<feature type="transmembrane region" description="Helical" evidence="8">
    <location>
        <begin position="493"/>
        <end position="513"/>
    </location>
</feature>
<feature type="transmembrane region" description="Helical" evidence="8">
    <location>
        <begin position="127"/>
        <end position="149"/>
    </location>
</feature>
<feature type="transmembrane region" description="Helical" evidence="8">
    <location>
        <begin position="399"/>
        <end position="419"/>
    </location>
</feature>
<feature type="transmembrane region" description="Helical" evidence="8">
    <location>
        <begin position="425"/>
        <end position="451"/>
    </location>
</feature>
<dbReference type="PANTHER" id="PTHR23506">
    <property type="entry name" value="GH10249P"/>
    <property type="match status" value="1"/>
</dbReference>
<dbReference type="InterPro" id="IPR020846">
    <property type="entry name" value="MFS_dom"/>
</dbReference>
<accession>A0A9W8A8G4</accession>
<dbReference type="InterPro" id="IPR050930">
    <property type="entry name" value="MFS_Vesicular_Transporter"/>
</dbReference>
<dbReference type="Gene3D" id="1.20.1250.20">
    <property type="entry name" value="MFS general substrate transporter like domains"/>
    <property type="match status" value="2"/>
</dbReference>
<dbReference type="Pfam" id="PF07690">
    <property type="entry name" value="MFS_1"/>
    <property type="match status" value="2"/>
</dbReference>
<dbReference type="InterPro" id="IPR001958">
    <property type="entry name" value="Tet-R_TetA/multi-R_MdtG-like"/>
</dbReference>
<sequence length="547" mass="58403">MKCKLPLPKRFMQSDALKYINKVRSSRPAVVFVSTLAIFTDSLTCGIIVPAMPDLLQNKLGMSISANGILFGCFGLGIIIGAIVSSIISDRLNIRKMPMIIGLIGLGATSALFAVSTAFWQLILARIAQGISSGVSWAIGLSMIADAYPGEQIGTPMGFSFMGYTIGYMGGPIFGGFLYDFGGMHAIAVFIAAFVVIDLIFRLLLIEPKEIIERERLHRILHEAEQDSASILPGGNGSRTSVDSDKDANRASADDVGSSRIVTARPSISNEDAISVKSSTRNTDNEGKSAKDAQTDSKEKDGDGSEAADDIGGANSYLTIWKLLKEMPIVVCCLGAMFHAGCAGALEPVLPVELAQKYGMNSGRIGGMMVAFSVPGALFSPIFGWLSDNPKFLRMLAPFGRLGMIGLFTVLTAIVLALLATANNIASIVVVLVFIGIFTDGAVVPVIAAMGNHVHYKGWNCYAQLYALFNIAYSVAILITPTIGSVVLNAIGFKWTCGFLGLLLMGGFFLIMGPPWYKYIIKKELPPPIPERGPKKQDGATDAENNC</sequence>
<feature type="compositionally biased region" description="Polar residues" evidence="7">
    <location>
        <begin position="272"/>
        <end position="282"/>
    </location>
</feature>
<dbReference type="InterPro" id="IPR036259">
    <property type="entry name" value="MFS_trans_sf"/>
</dbReference>
<evidence type="ECO:0000256" key="8">
    <source>
        <dbReference type="SAM" id="Phobius"/>
    </source>
</evidence>
<evidence type="ECO:0000256" key="3">
    <source>
        <dbReference type="ARBA" id="ARBA00022448"/>
    </source>
</evidence>
<keyword evidence="11" id="KW-1185">Reference proteome</keyword>
<feature type="transmembrane region" description="Helical" evidence="8">
    <location>
        <begin position="161"/>
        <end position="179"/>
    </location>
</feature>
<feature type="transmembrane region" description="Helical" evidence="8">
    <location>
        <begin position="185"/>
        <end position="206"/>
    </location>
</feature>
<feature type="compositionally biased region" description="Basic and acidic residues" evidence="7">
    <location>
        <begin position="283"/>
        <end position="303"/>
    </location>
</feature>
<dbReference type="GO" id="GO:0016020">
    <property type="term" value="C:membrane"/>
    <property type="evidence" value="ECO:0007669"/>
    <property type="project" value="UniProtKB-SubCell"/>
</dbReference>
<keyword evidence="4 8" id="KW-0812">Transmembrane</keyword>
<feature type="transmembrane region" description="Helical" evidence="8">
    <location>
        <begin position="69"/>
        <end position="88"/>
    </location>
</feature>
<evidence type="ECO:0000256" key="7">
    <source>
        <dbReference type="SAM" id="MobiDB-lite"/>
    </source>
</evidence>